<dbReference type="EMBL" id="JAKELO010000001">
    <property type="protein sequence ID" value="MDE4907047.1"/>
    <property type="molecule type" value="Genomic_DNA"/>
</dbReference>
<keyword evidence="3" id="KW-1185">Reference proteome</keyword>
<dbReference type="RefSeq" id="WP_274923709.1">
    <property type="nucleotide sequence ID" value="NZ_JAKELO010000001.1"/>
</dbReference>
<feature type="transmembrane region" description="Helical" evidence="1">
    <location>
        <begin position="6"/>
        <end position="26"/>
    </location>
</feature>
<accession>A0A9Q4PY09</accession>
<evidence type="ECO:0000313" key="3">
    <source>
        <dbReference type="Proteomes" id="UP001143747"/>
    </source>
</evidence>
<comment type="caution">
    <text evidence="2">The sequence shown here is derived from an EMBL/GenBank/DDBJ whole genome shotgun (WGS) entry which is preliminary data.</text>
</comment>
<dbReference type="Proteomes" id="UP001143747">
    <property type="component" value="Unassembled WGS sequence"/>
</dbReference>
<dbReference type="AlphaFoldDB" id="A0A9Q4PY09"/>
<sequence>MNEDSYLVILGVIVVILFIALIFLTYKVFDLQHKVADGNTLKRHTEKIVQTKTEKINEHQKEHIISEPQKNTIRDVNLTEGISDINESMKQYTMKYHLDSATLASMDGFSIASSHADSEQEAANLTARYRENTITEIGDTHIIPLEYMGEHILIIISTTQRITKERSEMMTRDGRAILSHWL</sequence>
<evidence type="ECO:0000256" key="1">
    <source>
        <dbReference type="SAM" id="Phobius"/>
    </source>
</evidence>
<gene>
    <name evidence="2" type="ORF">L0665_00190</name>
</gene>
<evidence type="ECO:0000313" key="2">
    <source>
        <dbReference type="EMBL" id="MDE4907047.1"/>
    </source>
</evidence>
<keyword evidence="1" id="KW-0812">Transmembrane</keyword>
<protein>
    <submittedName>
        <fullName evidence="2">Uncharacterized protein</fullName>
    </submittedName>
</protein>
<keyword evidence="1" id="KW-0472">Membrane</keyword>
<keyword evidence="1" id="KW-1133">Transmembrane helix</keyword>
<name>A0A9Q4PY09_9EURY</name>
<proteinExistence type="predicted"/>
<reference evidence="2" key="1">
    <citation type="submission" date="2022-01" db="EMBL/GenBank/DDBJ databases">
        <title>Draft genome of Methanogenium marinum DSM 15558.</title>
        <authorList>
            <person name="Chen S.-C."/>
            <person name="You Y.-T."/>
        </authorList>
    </citation>
    <scope>NUCLEOTIDE SEQUENCE</scope>
    <source>
        <strain evidence="2">DSM 15558</strain>
    </source>
</reference>
<organism evidence="2 3">
    <name type="scientific">Methanogenium marinum</name>
    <dbReference type="NCBI Taxonomy" id="348610"/>
    <lineage>
        <taxon>Archaea</taxon>
        <taxon>Methanobacteriati</taxon>
        <taxon>Methanobacteriota</taxon>
        <taxon>Stenosarchaea group</taxon>
        <taxon>Methanomicrobia</taxon>
        <taxon>Methanomicrobiales</taxon>
        <taxon>Methanomicrobiaceae</taxon>
        <taxon>Methanogenium</taxon>
    </lineage>
</organism>